<protein>
    <submittedName>
        <fullName evidence="1">Uncharacterized protein</fullName>
    </submittedName>
</protein>
<dbReference type="Proteomes" id="UP000078428">
    <property type="component" value="Unassembled WGS sequence"/>
</dbReference>
<dbReference type="AlphaFoldDB" id="A0A178MNU8"/>
<dbReference type="OrthoDB" id="7355976at2"/>
<evidence type="ECO:0000313" key="2">
    <source>
        <dbReference type="Proteomes" id="UP000078428"/>
    </source>
</evidence>
<organism evidence="1 2">
    <name type="scientific">Paramagnetospirillum marisnigri</name>
    <dbReference type="NCBI Taxonomy" id="1285242"/>
    <lineage>
        <taxon>Bacteria</taxon>
        <taxon>Pseudomonadati</taxon>
        <taxon>Pseudomonadota</taxon>
        <taxon>Alphaproteobacteria</taxon>
        <taxon>Rhodospirillales</taxon>
        <taxon>Magnetospirillaceae</taxon>
        <taxon>Paramagnetospirillum</taxon>
    </lineage>
</organism>
<evidence type="ECO:0000313" key="1">
    <source>
        <dbReference type="EMBL" id="OAN50271.1"/>
    </source>
</evidence>
<reference evidence="1 2" key="1">
    <citation type="submission" date="2016-04" db="EMBL/GenBank/DDBJ databases">
        <title>Draft genome sequence of freshwater magnetotactic bacteria Magnetospirillum marisnigri SP-1 and Magnetospirillum moscoviense BB-1.</title>
        <authorList>
            <person name="Koziaeva V."/>
            <person name="Dziuba M.V."/>
            <person name="Ivanov T.M."/>
            <person name="Kuznetsov B."/>
            <person name="Grouzdev D.S."/>
        </authorList>
    </citation>
    <scope>NUCLEOTIDE SEQUENCE [LARGE SCALE GENOMIC DNA]</scope>
    <source>
        <strain evidence="1 2">SP-1</strain>
    </source>
</reference>
<proteinExistence type="predicted"/>
<keyword evidence="2" id="KW-1185">Reference proteome</keyword>
<gene>
    <name evidence="1" type="ORF">A6A04_02395</name>
</gene>
<comment type="caution">
    <text evidence="1">The sequence shown here is derived from an EMBL/GenBank/DDBJ whole genome shotgun (WGS) entry which is preliminary data.</text>
</comment>
<name>A0A178MNU8_9PROT</name>
<sequence length="130" mass="13803">MTELSLPQSRATLLNLVEAAVAAHANVIQVRLDGDTAVVETLATGSVVASDTWSVDRCQAVLSATFSLCDGPDDYAYGESRSGRMTGEKVTLPPGLTMVFVQFFPPRDGQRHMVARITYDADTCCGTCGG</sequence>
<accession>A0A178MNU8</accession>
<dbReference type="RefSeq" id="WP_068492671.1">
    <property type="nucleotide sequence ID" value="NZ_LWQT01000055.1"/>
</dbReference>
<dbReference type="EMBL" id="LWQT01000055">
    <property type="protein sequence ID" value="OAN50271.1"/>
    <property type="molecule type" value="Genomic_DNA"/>
</dbReference>